<dbReference type="GO" id="GO:0022857">
    <property type="term" value="F:transmembrane transporter activity"/>
    <property type="evidence" value="ECO:0007669"/>
    <property type="project" value="InterPro"/>
</dbReference>
<dbReference type="AlphaFoldDB" id="A0A4R7SXA6"/>
<dbReference type="Gene3D" id="1.20.1250.20">
    <property type="entry name" value="MFS general substrate transporter like domains"/>
    <property type="match status" value="1"/>
</dbReference>
<dbReference type="RefSeq" id="WP_133983468.1">
    <property type="nucleotide sequence ID" value="NZ_SOCE01000002.1"/>
</dbReference>
<dbReference type="OrthoDB" id="9815525at2"/>
<keyword evidence="4 6" id="KW-1133">Transmembrane helix</keyword>
<evidence type="ECO:0000259" key="7">
    <source>
        <dbReference type="PROSITE" id="PS50850"/>
    </source>
</evidence>
<keyword evidence="2" id="KW-1003">Cell membrane</keyword>
<proteinExistence type="predicted"/>
<dbReference type="CDD" id="cd06173">
    <property type="entry name" value="MFS_MefA_like"/>
    <property type="match status" value="1"/>
</dbReference>
<dbReference type="GO" id="GO:0005886">
    <property type="term" value="C:plasma membrane"/>
    <property type="evidence" value="ECO:0007669"/>
    <property type="project" value="UniProtKB-SubCell"/>
</dbReference>
<comment type="caution">
    <text evidence="8">The sequence shown here is derived from an EMBL/GenBank/DDBJ whole genome shotgun (WGS) entry which is preliminary data.</text>
</comment>
<dbReference type="InterPro" id="IPR036259">
    <property type="entry name" value="MFS_trans_sf"/>
</dbReference>
<protein>
    <submittedName>
        <fullName evidence="8">Putative MFS family arabinose efflux permease</fullName>
    </submittedName>
</protein>
<feature type="transmembrane region" description="Helical" evidence="6">
    <location>
        <begin position="224"/>
        <end position="247"/>
    </location>
</feature>
<feature type="transmembrane region" description="Helical" evidence="6">
    <location>
        <begin position="288"/>
        <end position="306"/>
    </location>
</feature>
<dbReference type="SUPFAM" id="SSF103473">
    <property type="entry name" value="MFS general substrate transporter"/>
    <property type="match status" value="1"/>
</dbReference>
<evidence type="ECO:0000313" key="9">
    <source>
        <dbReference type="Proteomes" id="UP000295151"/>
    </source>
</evidence>
<evidence type="ECO:0000313" key="8">
    <source>
        <dbReference type="EMBL" id="TDU83891.1"/>
    </source>
</evidence>
<evidence type="ECO:0000256" key="6">
    <source>
        <dbReference type="SAM" id="Phobius"/>
    </source>
</evidence>
<evidence type="ECO:0000256" key="4">
    <source>
        <dbReference type="ARBA" id="ARBA00022989"/>
    </source>
</evidence>
<evidence type="ECO:0000256" key="5">
    <source>
        <dbReference type="ARBA" id="ARBA00023136"/>
    </source>
</evidence>
<reference evidence="8 9" key="1">
    <citation type="submission" date="2019-03" db="EMBL/GenBank/DDBJ databases">
        <title>Genomic Encyclopedia of Type Strains, Phase III (KMG-III): the genomes of soil and plant-associated and newly described type strains.</title>
        <authorList>
            <person name="Whitman W."/>
        </authorList>
    </citation>
    <scope>NUCLEOTIDE SEQUENCE [LARGE SCALE GENOMIC DNA]</scope>
    <source>
        <strain evidence="8 9">VKM Ac-2575</strain>
    </source>
</reference>
<evidence type="ECO:0000256" key="1">
    <source>
        <dbReference type="ARBA" id="ARBA00004651"/>
    </source>
</evidence>
<dbReference type="EMBL" id="SOCE01000002">
    <property type="protein sequence ID" value="TDU83891.1"/>
    <property type="molecule type" value="Genomic_DNA"/>
</dbReference>
<dbReference type="PANTHER" id="PTHR23513:SF6">
    <property type="entry name" value="MAJOR FACILITATOR SUPERFAMILY ASSOCIATED DOMAIN-CONTAINING PROTEIN"/>
    <property type="match status" value="1"/>
</dbReference>
<dbReference type="PROSITE" id="PS50850">
    <property type="entry name" value="MFS"/>
    <property type="match status" value="1"/>
</dbReference>
<feature type="transmembrane region" description="Helical" evidence="6">
    <location>
        <begin position="12"/>
        <end position="35"/>
    </location>
</feature>
<keyword evidence="9" id="KW-1185">Reference proteome</keyword>
<feature type="domain" description="Major facilitator superfamily (MFS) profile" evidence="7">
    <location>
        <begin position="221"/>
        <end position="413"/>
    </location>
</feature>
<feature type="transmembrane region" description="Helical" evidence="6">
    <location>
        <begin position="47"/>
        <end position="69"/>
    </location>
</feature>
<feature type="transmembrane region" description="Helical" evidence="6">
    <location>
        <begin position="171"/>
        <end position="189"/>
    </location>
</feature>
<dbReference type="InterPro" id="IPR020846">
    <property type="entry name" value="MFS_dom"/>
</dbReference>
<dbReference type="Proteomes" id="UP000295151">
    <property type="component" value="Unassembled WGS sequence"/>
</dbReference>
<evidence type="ECO:0000256" key="3">
    <source>
        <dbReference type="ARBA" id="ARBA00022692"/>
    </source>
</evidence>
<dbReference type="InterPro" id="IPR011701">
    <property type="entry name" value="MFS"/>
</dbReference>
<feature type="transmembrane region" description="Helical" evidence="6">
    <location>
        <begin position="97"/>
        <end position="120"/>
    </location>
</feature>
<sequence length="413" mass="43129">MRKGSRSRRDFQWLLLGQTTSQFGAQISGIAVPLLAVSTLRASPLQVGLVTAAGTVAFAVIGLPAGAWIDRVRRRPVLVAGDLSRAALLISIPVTAWLGRLTVTQLVVVSLLIGVARVFFDVGYQSYLPDVVGKQRLIAGNSAMETVRASGQVAGPGLGGWLVGRLGSANVLLIQAMALTVSAACLLAIKVREPQPTPQPEHSRLSGQIKEGLGFLSRSPVLRAMTVTSAVGNFSFAVASAVNYIFLVRTLRLSPAAVGVLLAVGSVTAMLGAALTPRLANRFGSARIVWLSLVVPGPIALLGPLARPGLSVSLVVLGTAVSELGQIVYAISSVSLRQQLCPTELLGRVNASARTLIMALFPVGALLGGVLGEWLGIRPTLWLALTLAALSPLPAYRALRLSRTAEDVTITPS</sequence>
<feature type="transmembrane region" description="Helical" evidence="6">
    <location>
        <begin position="312"/>
        <end position="334"/>
    </location>
</feature>
<organism evidence="8 9">
    <name type="scientific">Kribbella voronezhensis</name>
    <dbReference type="NCBI Taxonomy" id="2512212"/>
    <lineage>
        <taxon>Bacteria</taxon>
        <taxon>Bacillati</taxon>
        <taxon>Actinomycetota</taxon>
        <taxon>Actinomycetes</taxon>
        <taxon>Propionibacteriales</taxon>
        <taxon>Kribbellaceae</taxon>
        <taxon>Kribbella</taxon>
    </lineage>
</organism>
<evidence type="ECO:0000256" key="2">
    <source>
        <dbReference type="ARBA" id="ARBA00022475"/>
    </source>
</evidence>
<dbReference type="PANTHER" id="PTHR23513">
    <property type="entry name" value="INTEGRAL MEMBRANE EFFLUX PROTEIN-RELATED"/>
    <property type="match status" value="1"/>
</dbReference>
<feature type="transmembrane region" description="Helical" evidence="6">
    <location>
        <begin position="355"/>
        <end position="375"/>
    </location>
</feature>
<keyword evidence="3 6" id="KW-0812">Transmembrane</keyword>
<name>A0A4R7SXA6_9ACTN</name>
<accession>A0A4R7SXA6</accession>
<comment type="subcellular location">
    <subcellularLocation>
        <location evidence="1">Cell membrane</location>
        <topology evidence="1">Multi-pass membrane protein</topology>
    </subcellularLocation>
</comment>
<feature type="transmembrane region" description="Helical" evidence="6">
    <location>
        <begin position="253"/>
        <end position="276"/>
    </location>
</feature>
<gene>
    <name evidence="8" type="ORF">EV138_6355</name>
</gene>
<dbReference type="Pfam" id="PF07690">
    <property type="entry name" value="MFS_1"/>
    <property type="match status" value="1"/>
</dbReference>
<keyword evidence="5 6" id="KW-0472">Membrane</keyword>